<evidence type="ECO:0000313" key="2">
    <source>
        <dbReference type="EMBL" id="CAK0863164.1"/>
    </source>
</evidence>
<keyword evidence="1" id="KW-0732">Signal</keyword>
<accession>A0ABN9USZ5</accession>
<evidence type="ECO:0000313" key="3">
    <source>
        <dbReference type="Proteomes" id="UP001189429"/>
    </source>
</evidence>
<reference evidence="2" key="1">
    <citation type="submission" date="2023-10" db="EMBL/GenBank/DDBJ databases">
        <authorList>
            <person name="Chen Y."/>
            <person name="Shah S."/>
            <person name="Dougan E. K."/>
            <person name="Thang M."/>
            <person name="Chan C."/>
        </authorList>
    </citation>
    <scope>NUCLEOTIDE SEQUENCE [LARGE SCALE GENOMIC DNA]</scope>
</reference>
<evidence type="ECO:0000256" key="1">
    <source>
        <dbReference type="SAM" id="SignalP"/>
    </source>
</evidence>
<dbReference type="EMBL" id="CAUYUJ010016231">
    <property type="protein sequence ID" value="CAK0863164.1"/>
    <property type="molecule type" value="Genomic_DNA"/>
</dbReference>
<comment type="caution">
    <text evidence="2">The sequence shown here is derived from an EMBL/GenBank/DDBJ whole genome shotgun (WGS) entry which is preliminary data.</text>
</comment>
<keyword evidence="3" id="KW-1185">Reference proteome</keyword>
<dbReference type="Proteomes" id="UP001189429">
    <property type="component" value="Unassembled WGS sequence"/>
</dbReference>
<sequence length="164" mass="15761">MAAGQAALWGGVAGCLMPLACAGGIARCCGCAPDHRTGSGHEIPRQPVGLVGVFGAVIASSAAAVGALAASTVAAGVAVGVVAAVGVTGLACDGGDGVATGRGGVTFVLDLPPVQPLRVPGALSTVGPKFPRCPAPLLARRCAVCERGRAPSLCRSALLPSGSR</sequence>
<proteinExistence type="predicted"/>
<protein>
    <submittedName>
        <fullName evidence="2">Uncharacterized protein</fullName>
    </submittedName>
</protein>
<name>A0ABN9USZ5_9DINO</name>
<feature type="signal peptide" evidence="1">
    <location>
        <begin position="1"/>
        <end position="22"/>
    </location>
</feature>
<gene>
    <name evidence="2" type="ORF">PCOR1329_LOCUS51380</name>
</gene>
<feature type="chain" id="PRO_5046963836" evidence="1">
    <location>
        <begin position="23"/>
        <end position="164"/>
    </location>
</feature>
<organism evidence="2 3">
    <name type="scientific">Prorocentrum cordatum</name>
    <dbReference type="NCBI Taxonomy" id="2364126"/>
    <lineage>
        <taxon>Eukaryota</taxon>
        <taxon>Sar</taxon>
        <taxon>Alveolata</taxon>
        <taxon>Dinophyceae</taxon>
        <taxon>Prorocentrales</taxon>
        <taxon>Prorocentraceae</taxon>
        <taxon>Prorocentrum</taxon>
    </lineage>
</organism>